<dbReference type="GeneTree" id="ENSGT00940000161221"/>
<dbReference type="AlphaFoldDB" id="E9PWS0"/>
<reference evidence="1 3" key="2">
    <citation type="journal article" date="2011" name="PLoS Biol.">
        <title>Modernizing reference genome assemblies.</title>
        <authorList>
            <person name="Church D.M."/>
            <person name="Schneider V.A."/>
            <person name="Graves T."/>
            <person name="Auger K."/>
            <person name="Cunningham F."/>
            <person name="Bouk N."/>
            <person name="Chen H.C."/>
            <person name="Agarwala R."/>
            <person name="McLaren W.M."/>
            <person name="Ritchie G.R."/>
            <person name="Albracht D."/>
            <person name="Kremitzki M."/>
            <person name="Rock S."/>
            <person name="Kotkiewicz H."/>
            <person name="Kremitzki C."/>
            <person name="Wollam A."/>
            <person name="Trani L."/>
            <person name="Fulton L."/>
            <person name="Fulton R."/>
            <person name="Matthews L."/>
            <person name="Whitehead S."/>
            <person name="Chow W."/>
            <person name="Torrance J."/>
            <person name="Dunn M."/>
            <person name="Harden G."/>
            <person name="Threadgold G."/>
            <person name="Wood J."/>
            <person name="Collins J."/>
            <person name="Heath P."/>
            <person name="Griffiths G."/>
            <person name="Pelan S."/>
            <person name="Grafham D."/>
            <person name="Eichler E.E."/>
            <person name="Weinstock G."/>
            <person name="Mardis E.R."/>
            <person name="Wilson R.K."/>
            <person name="Howe K."/>
            <person name="Flicek P."/>
            <person name="Hubbard T."/>
        </authorList>
    </citation>
    <scope>NUCLEOTIDE SEQUENCE [LARGE SCALE GENOMIC DNA]</scope>
    <source>
        <strain evidence="1 3">C57BL/6J</strain>
    </source>
</reference>
<sequence>MLLYRGAPAGPGTPGGGLARAGSVPQAFRIRLSTIML</sequence>
<dbReference type="VEuPathDB" id="HostDB:ENSMUSG00000031434"/>
<protein>
    <submittedName>
        <fullName evidence="1">Microrchidia 4</fullName>
    </submittedName>
</protein>
<keyword evidence="3" id="KW-1185">Reference proteome</keyword>
<name>E9PWS0_MOUSE</name>
<organism evidence="1 3">
    <name type="scientific">Mus musculus</name>
    <name type="common">Mouse</name>
    <dbReference type="NCBI Taxonomy" id="10090"/>
    <lineage>
        <taxon>Eukaryota</taxon>
        <taxon>Metazoa</taxon>
        <taxon>Chordata</taxon>
        <taxon>Craniata</taxon>
        <taxon>Vertebrata</taxon>
        <taxon>Euteleostomi</taxon>
        <taxon>Mammalia</taxon>
        <taxon>Eutheria</taxon>
        <taxon>Euarchontoglires</taxon>
        <taxon>Glires</taxon>
        <taxon>Rodentia</taxon>
        <taxon>Myomorpha</taxon>
        <taxon>Muroidea</taxon>
        <taxon>Muridae</taxon>
        <taxon>Murinae</taxon>
        <taxon>Mus</taxon>
        <taxon>Mus</taxon>
    </lineage>
</organism>
<evidence type="ECO:0000313" key="3">
    <source>
        <dbReference type="Proteomes" id="UP000000589"/>
    </source>
</evidence>
<evidence type="ECO:0000313" key="1">
    <source>
        <dbReference type="Ensembl" id="ENSMUSP00000126813.2"/>
    </source>
</evidence>
<gene>
    <name evidence="1 2" type="primary">Morc4</name>
</gene>
<dbReference type="ProteomicsDB" id="324528"/>
<dbReference type="MGI" id="MGI:1922996">
    <property type="gene designation" value="Morc4"/>
</dbReference>
<proteinExistence type="predicted"/>
<evidence type="ECO:0000313" key="2">
    <source>
        <dbReference type="MGI" id="MGI:1922996"/>
    </source>
</evidence>
<dbReference type="HOGENOM" id="CLU_3350919_0_0_1"/>
<dbReference type="Ensembl" id="ENSMUST00000171896.2">
    <property type="protein sequence ID" value="ENSMUSP00000126813.2"/>
    <property type="gene ID" value="ENSMUSG00000031434.16"/>
</dbReference>
<reference evidence="1" key="4">
    <citation type="submission" date="2025-09" db="UniProtKB">
        <authorList>
            <consortium name="Ensembl"/>
        </authorList>
    </citation>
    <scope>IDENTIFICATION</scope>
    <source>
        <strain evidence="1">C57BL/6J</strain>
    </source>
</reference>
<accession>E9PWS0</accession>
<reference evidence="1 3" key="1">
    <citation type="journal article" date="2009" name="PLoS Biol.">
        <title>Lineage-specific biology revealed by a finished genome assembly of the mouse.</title>
        <authorList>
            <consortium name="Mouse Genome Sequencing Consortium"/>
            <person name="Church D.M."/>
            <person name="Goodstadt L."/>
            <person name="Hillier L.W."/>
            <person name="Zody M.C."/>
            <person name="Goldstein S."/>
            <person name="She X."/>
            <person name="Bult C.J."/>
            <person name="Agarwala R."/>
            <person name="Cherry J.L."/>
            <person name="DiCuccio M."/>
            <person name="Hlavina W."/>
            <person name="Kapustin Y."/>
            <person name="Meric P."/>
            <person name="Maglott D."/>
            <person name="Birtle Z."/>
            <person name="Marques A.C."/>
            <person name="Graves T."/>
            <person name="Zhou S."/>
            <person name="Teague B."/>
            <person name="Potamousis K."/>
            <person name="Churas C."/>
            <person name="Place M."/>
            <person name="Herschleb J."/>
            <person name="Runnheim R."/>
            <person name="Forrest D."/>
            <person name="Amos-Landgraf J."/>
            <person name="Schwartz D.C."/>
            <person name="Cheng Z."/>
            <person name="Lindblad-Toh K."/>
            <person name="Eichler E.E."/>
            <person name="Ponting C.P."/>
        </authorList>
    </citation>
    <scope>NUCLEOTIDE SEQUENCE [LARGE SCALE GENOMIC DNA]</scope>
    <source>
        <strain evidence="1 3">C57BL/6J</strain>
    </source>
</reference>
<dbReference type="Antibodypedia" id="386">
    <property type="antibodies" value="26 antibodies from 10 providers"/>
</dbReference>
<dbReference type="AGR" id="MGI:1922996"/>
<dbReference type="Proteomes" id="UP000000589">
    <property type="component" value="Chromosome X"/>
</dbReference>
<dbReference type="Bgee" id="ENSMUSG00000031434">
    <property type="expression patterns" value="Expressed in yolk sac and 209 other cell types or tissues"/>
</dbReference>
<dbReference type="ExpressionAtlas" id="E9PWS0">
    <property type="expression patterns" value="baseline and differential"/>
</dbReference>
<reference evidence="1" key="3">
    <citation type="submission" date="2025-08" db="UniProtKB">
        <authorList>
            <consortium name="Ensembl"/>
        </authorList>
    </citation>
    <scope>IDENTIFICATION</scope>
    <source>
        <strain evidence="1">C57BL/6J</strain>
    </source>
</reference>